<evidence type="ECO:0000313" key="9">
    <source>
        <dbReference type="Proteomes" id="UP000019681"/>
    </source>
</evidence>
<feature type="transmembrane region" description="Helical" evidence="6">
    <location>
        <begin position="113"/>
        <end position="134"/>
    </location>
</feature>
<feature type="domain" description="Major facilitator superfamily (MFS) profile" evidence="7">
    <location>
        <begin position="1"/>
        <end position="372"/>
    </location>
</feature>
<evidence type="ECO:0000256" key="2">
    <source>
        <dbReference type="ARBA" id="ARBA00022448"/>
    </source>
</evidence>
<dbReference type="Pfam" id="PF07690">
    <property type="entry name" value="MFS_1"/>
    <property type="match status" value="1"/>
</dbReference>
<comment type="subcellular location">
    <subcellularLocation>
        <location evidence="1">Cell membrane</location>
        <topology evidence="1">Multi-pass membrane protein</topology>
    </subcellularLocation>
</comment>
<proteinExistence type="predicted"/>
<feature type="transmembrane region" description="Helical" evidence="6">
    <location>
        <begin position="286"/>
        <end position="306"/>
    </location>
</feature>
<feature type="transmembrane region" description="Helical" evidence="6">
    <location>
        <begin position="65"/>
        <end position="82"/>
    </location>
</feature>
<sequence length="379" mass="42332">MYLFIYMIALGFSENMRGLFIPIIKNEFNINDSYIGYLLLISSIGYILFQYIGGAIIQKLDHKRVYLIALVTTISAFVMIYFSKTFGMLLGAMFVLNAGFSLYSIATNSLIPVMFIGFQAVLMNLTHCCYGFGTSLGQRLTGLMLDKGIMWRELYLLDGIIFTILLLVFFFIKFPSVHVESRKERTSLKSVLNNKLAVLFMFALGFYVFSELGVANWFANLLKTGYGFSQDKTSIYLAIFYFVFTIGRLVGGFIVEKVGHIKALIVSLMCAMIIFLAGLIGGKGTVILISISGFFFSIGFPTIVLIVNNTFKENTSYILGIVISAASTINMIINLIVGYLNDIFGVYKTFYLIPISLFMTILLLSIIKLKISGKNQGSI</sequence>
<keyword evidence="5 6" id="KW-0472">Membrane</keyword>
<feature type="transmembrane region" description="Helical" evidence="6">
    <location>
        <begin position="34"/>
        <end position="53"/>
    </location>
</feature>
<protein>
    <submittedName>
        <fullName evidence="8">MFS transporter</fullName>
    </submittedName>
</protein>
<dbReference type="InterPro" id="IPR020846">
    <property type="entry name" value="MFS_dom"/>
</dbReference>
<evidence type="ECO:0000313" key="8">
    <source>
        <dbReference type="EMBL" id="EYE87802.1"/>
    </source>
</evidence>
<evidence type="ECO:0000256" key="3">
    <source>
        <dbReference type="ARBA" id="ARBA00022692"/>
    </source>
</evidence>
<keyword evidence="4 6" id="KW-1133">Transmembrane helix</keyword>
<dbReference type="InterPro" id="IPR011701">
    <property type="entry name" value="MFS"/>
</dbReference>
<comment type="caution">
    <text evidence="8">The sequence shown here is derived from an EMBL/GenBank/DDBJ whole genome shotgun (WGS) entry which is preliminary data.</text>
</comment>
<evidence type="ECO:0000256" key="6">
    <source>
        <dbReference type="SAM" id="Phobius"/>
    </source>
</evidence>
<feature type="transmembrane region" description="Helical" evidence="6">
    <location>
        <begin position="154"/>
        <end position="175"/>
    </location>
</feature>
<evidence type="ECO:0000256" key="4">
    <source>
        <dbReference type="ARBA" id="ARBA00022989"/>
    </source>
</evidence>
<dbReference type="GO" id="GO:0005886">
    <property type="term" value="C:plasma membrane"/>
    <property type="evidence" value="ECO:0007669"/>
    <property type="project" value="UniProtKB-SubCell"/>
</dbReference>
<dbReference type="InterPro" id="IPR051788">
    <property type="entry name" value="MFS_Transporter"/>
</dbReference>
<feature type="transmembrane region" description="Helical" evidence="6">
    <location>
        <begin position="261"/>
        <end position="280"/>
    </location>
</feature>
<dbReference type="Gene3D" id="1.20.1250.20">
    <property type="entry name" value="MFS general substrate transporter like domains"/>
    <property type="match status" value="2"/>
</dbReference>
<feature type="transmembrane region" description="Helical" evidence="6">
    <location>
        <begin position="235"/>
        <end position="254"/>
    </location>
</feature>
<feature type="transmembrane region" description="Helical" evidence="6">
    <location>
        <begin position="318"/>
        <end position="337"/>
    </location>
</feature>
<evidence type="ECO:0000256" key="1">
    <source>
        <dbReference type="ARBA" id="ARBA00004651"/>
    </source>
</evidence>
<dbReference type="PANTHER" id="PTHR23514:SF13">
    <property type="entry name" value="INNER MEMBRANE PROTEIN YBJJ"/>
    <property type="match status" value="1"/>
</dbReference>
<keyword evidence="3 6" id="KW-0812">Transmembrane</keyword>
<gene>
    <name evidence="8" type="ORF">Q428_11450</name>
</gene>
<dbReference type="EMBL" id="AZQP01000038">
    <property type="protein sequence ID" value="EYE87802.1"/>
    <property type="molecule type" value="Genomic_DNA"/>
</dbReference>
<evidence type="ECO:0000259" key="7">
    <source>
        <dbReference type="PROSITE" id="PS50850"/>
    </source>
</evidence>
<organism evidence="8 9">
    <name type="scientific">Fervidicella metallireducens AeB</name>
    <dbReference type="NCBI Taxonomy" id="1403537"/>
    <lineage>
        <taxon>Bacteria</taxon>
        <taxon>Bacillati</taxon>
        <taxon>Bacillota</taxon>
        <taxon>Clostridia</taxon>
        <taxon>Eubacteriales</taxon>
        <taxon>Clostridiaceae</taxon>
        <taxon>Fervidicella</taxon>
    </lineage>
</organism>
<feature type="transmembrane region" description="Helical" evidence="6">
    <location>
        <begin position="88"/>
        <end position="106"/>
    </location>
</feature>
<dbReference type="PANTHER" id="PTHR23514">
    <property type="entry name" value="BYPASS OF STOP CODON PROTEIN 6"/>
    <property type="match status" value="1"/>
</dbReference>
<evidence type="ECO:0000256" key="5">
    <source>
        <dbReference type="ARBA" id="ARBA00023136"/>
    </source>
</evidence>
<dbReference type="Proteomes" id="UP000019681">
    <property type="component" value="Unassembled WGS sequence"/>
</dbReference>
<dbReference type="InterPro" id="IPR036259">
    <property type="entry name" value="MFS_trans_sf"/>
</dbReference>
<dbReference type="SUPFAM" id="SSF103473">
    <property type="entry name" value="MFS general substrate transporter"/>
    <property type="match status" value="1"/>
</dbReference>
<dbReference type="GO" id="GO:0022857">
    <property type="term" value="F:transmembrane transporter activity"/>
    <property type="evidence" value="ECO:0007669"/>
    <property type="project" value="InterPro"/>
</dbReference>
<keyword evidence="2" id="KW-0813">Transport</keyword>
<dbReference type="PROSITE" id="PS50850">
    <property type="entry name" value="MFS"/>
    <property type="match status" value="1"/>
</dbReference>
<dbReference type="STRING" id="1403537.Q428_11450"/>
<accession>A0A017RT04</accession>
<name>A0A017RT04_9CLOT</name>
<reference evidence="8 9" key="1">
    <citation type="journal article" date="2014" name="Genome Announc.">
        <title>Draft Genome Sequence of Fervidicella metallireducens Strain AeBT, an Iron-Reducing Thermoanaerobe from the Great Artesian Basin.</title>
        <authorList>
            <person name="Patel B.K."/>
        </authorList>
    </citation>
    <scope>NUCLEOTIDE SEQUENCE [LARGE SCALE GENOMIC DNA]</scope>
    <source>
        <strain evidence="8 9">AeB</strain>
    </source>
</reference>
<keyword evidence="9" id="KW-1185">Reference proteome</keyword>
<feature type="transmembrane region" description="Helical" evidence="6">
    <location>
        <begin position="349"/>
        <end position="367"/>
    </location>
</feature>
<dbReference type="AlphaFoldDB" id="A0A017RT04"/>
<feature type="transmembrane region" description="Helical" evidence="6">
    <location>
        <begin position="196"/>
        <end position="215"/>
    </location>
</feature>